<feature type="chain" id="PRO_5044821477" evidence="1">
    <location>
        <begin position="28"/>
        <end position="498"/>
    </location>
</feature>
<reference evidence="3 4" key="1">
    <citation type="submission" date="2023-12" db="EMBL/GenBank/DDBJ databases">
        <title>Hybrid Genome Assemblies of Mycoplasma cynos and Mycoplasma felis isolated from Dogs and Cats with Infectious Respiratory Disease.</title>
        <authorList>
            <person name="Framst I."/>
            <person name="Cai H."/>
            <person name="Ramesh P."/>
            <person name="Maboni G."/>
        </authorList>
    </citation>
    <scope>NUCLEOTIDE SEQUENCE [LARGE SCALE GENOMIC DNA]</scope>
    <source>
        <strain evidence="3 4">30510</strain>
    </source>
</reference>
<organism evidence="3 4">
    <name type="scientific">Mycoplasmopsis cynos</name>
    <dbReference type="NCBI Taxonomy" id="171284"/>
    <lineage>
        <taxon>Bacteria</taxon>
        <taxon>Bacillati</taxon>
        <taxon>Mycoplasmatota</taxon>
        <taxon>Mycoplasmoidales</taxon>
        <taxon>Metamycoplasmataceae</taxon>
        <taxon>Mycoplasmopsis</taxon>
    </lineage>
</organism>
<dbReference type="SMART" id="SM00318">
    <property type="entry name" value="SNc"/>
    <property type="match status" value="1"/>
</dbReference>
<dbReference type="RefSeq" id="WP_322936228.1">
    <property type="nucleotide sequence ID" value="NZ_CP141046.1"/>
</dbReference>
<dbReference type="Proteomes" id="UP001327314">
    <property type="component" value="Chromosome"/>
</dbReference>
<evidence type="ECO:0000313" key="3">
    <source>
        <dbReference type="EMBL" id="WQQ20290.1"/>
    </source>
</evidence>
<accession>A0ABD8ALH4</accession>
<proteinExistence type="predicted"/>
<feature type="domain" description="TNase-like" evidence="2">
    <location>
        <begin position="285"/>
        <end position="455"/>
    </location>
</feature>
<dbReference type="Gene3D" id="2.40.50.90">
    <property type="match status" value="1"/>
</dbReference>
<evidence type="ECO:0000259" key="2">
    <source>
        <dbReference type="PROSITE" id="PS50830"/>
    </source>
</evidence>
<dbReference type="SUPFAM" id="SSF50199">
    <property type="entry name" value="Staphylococcal nuclease"/>
    <property type="match status" value="1"/>
</dbReference>
<feature type="signal peptide" evidence="1">
    <location>
        <begin position="1"/>
        <end position="27"/>
    </location>
</feature>
<protein>
    <submittedName>
        <fullName evidence="3">Thermonuclease family protein</fullName>
    </submittedName>
</protein>
<dbReference type="PROSITE" id="PS50830">
    <property type="entry name" value="TNASE_3"/>
    <property type="match status" value="1"/>
</dbReference>
<evidence type="ECO:0000313" key="4">
    <source>
        <dbReference type="Proteomes" id="UP001327314"/>
    </source>
</evidence>
<dbReference type="EMBL" id="CP141046">
    <property type="protein sequence ID" value="WQQ20290.1"/>
    <property type="molecule type" value="Genomic_DNA"/>
</dbReference>
<dbReference type="Pfam" id="PF00565">
    <property type="entry name" value="SNase"/>
    <property type="match status" value="1"/>
</dbReference>
<gene>
    <name evidence="3" type="ORF">RRG46_01940</name>
</gene>
<dbReference type="InterPro" id="IPR035437">
    <property type="entry name" value="SNase_OB-fold_sf"/>
</dbReference>
<sequence length="498" mass="57435">MINHKKVLLLMSSLASVSLLTSSLLVSCVKKENPKEGSKKVLKSKNTKKEGLEAIKNIEYKNQEVESSGYYKLTSNSNYLQKNKSLNDFLTFNIENTIFEYKKSEQKINFYRKGYVLDKNKEDWVKTINKLKAIVIKYLNDNFFSLITIPQRNSNSNKILFKLEDFKNLPKEIKIGINGKLASLKLRETSNFSKINLGVYAEDDSKKINQNAAEKLEKVDTEYEFTYDVYLGNLKLEGFFEPVILKEDKNIALKPLLKDTPINTDVSNFKALNFDFENDPNLRDLYFKAKVKDVSDGDTVTVISLEDKQLANNVSVKKNEEYRVRLSGIDTPEKGLGGKNGIRKSSAFEYAFALHATKFAEEILGKKFANDVVVGFASGKDTYERITADIFFGEKYKYSYNAEIVRAGHTLPFKNQGWEANVKNKNIKSYEYNMYKELAIALSDAINNKKGLFNYFNNPIEVQRFVYLIKPNSEWFPFYKEKINTEEKTIYDYFNDIK</sequence>
<dbReference type="PROSITE" id="PS51257">
    <property type="entry name" value="PROKAR_LIPOPROTEIN"/>
    <property type="match status" value="1"/>
</dbReference>
<name>A0ABD8ALH4_9BACT</name>
<dbReference type="AlphaFoldDB" id="A0ABD8ALH4"/>
<keyword evidence="1" id="KW-0732">Signal</keyword>
<evidence type="ECO:0000256" key="1">
    <source>
        <dbReference type="SAM" id="SignalP"/>
    </source>
</evidence>
<dbReference type="InterPro" id="IPR016071">
    <property type="entry name" value="Staphylococal_nuclease_OB-fold"/>
</dbReference>